<keyword evidence="1" id="KW-1133">Transmembrane helix</keyword>
<protein>
    <submittedName>
        <fullName evidence="2">Uncharacterized protein</fullName>
    </submittedName>
</protein>
<keyword evidence="3" id="KW-1185">Reference proteome</keyword>
<evidence type="ECO:0000313" key="2">
    <source>
        <dbReference type="EMBL" id="APE31444.1"/>
    </source>
</evidence>
<dbReference type="EMBL" id="CP018139">
    <property type="protein sequence ID" value="APE31444.1"/>
    <property type="molecule type" value="Genomic_DNA"/>
</dbReference>
<sequence>MIWHLIAAVFAGLGAAGVGLILRMASGKRLPRWIIPICGGLGMLAYQIHNEYSWFEHKQLQLPDSAQVVSVEERPAFWRPWTYFFPMTTAFTIVEQDNLAVTRTEGERLVEFILYRFEKQYVDQVSHQAWLMNCATGEMLPLEGETRTPRTEEMRRVEASAPIHRAVCPEA</sequence>
<dbReference type="AlphaFoldDB" id="A0A1J0VHD2"/>
<keyword evidence="1" id="KW-0812">Transmembrane</keyword>
<dbReference type="Proteomes" id="UP000181985">
    <property type="component" value="Chromosome"/>
</dbReference>
<keyword evidence="1" id="KW-0472">Membrane</keyword>
<reference evidence="3" key="1">
    <citation type="submission" date="2016-11" db="EMBL/GenBank/DDBJ databases">
        <title>Halolamina sediminis sp. nov., an extremely halophilic archaeon isolated from solar salt.</title>
        <authorList>
            <person name="Koh H.-W."/>
            <person name="Rani S."/>
            <person name="Park S.-J."/>
        </authorList>
    </citation>
    <scope>NUCLEOTIDE SEQUENCE [LARGE SCALE GENOMIC DNA]</scope>
    <source>
        <strain evidence="3">Hb3</strain>
    </source>
</reference>
<evidence type="ECO:0000256" key="1">
    <source>
        <dbReference type="SAM" id="Phobius"/>
    </source>
</evidence>
<proteinExistence type="predicted"/>
<feature type="transmembrane region" description="Helical" evidence="1">
    <location>
        <begin position="6"/>
        <end position="25"/>
    </location>
</feature>
<name>A0A1J0VHD2_9GAMM</name>
<gene>
    <name evidence="2" type="ORF">BOX17_11085</name>
</gene>
<accession>A0A1J0VHD2</accession>
<organism evidence="2 3">
    <name type="scientific">Halomonas aestuarii</name>
    <dbReference type="NCBI Taxonomy" id="1897729"/>
    <lineage>
        <taxon>Bacteria</taxon>
        <taxon>Pseudomonadati</taxon>
        <taxon>Pseudomonadota</taxon>
        <taxon>Gammaproteobacteria</taxon>
        <taxon>Oceanospirillales</taxon>
        <taxon>Halomonadaceae</taxon>
        <taxon>Halomonas</taxon>
    </lineage>
</organism>
<evidence type="ECO:0000313" key="3">
    <source>
        <dbReference type="Proteomes" id="UP000181985"/>
    </source>
</evidence>
<dbReference type="KEGG" id="hsi:BOX17_11085"/>
<dbReference type="OrthoDB" id="8601734at2"/>